<evidence type="ECO:0000313" key="9">
    <source>
        <dbReference type="Proteomes" id="UP000199163"/>
    </source>
</evidence>
<evidence type="ECO:0000256" key="5">
    <source>
        <dbReference type="ARBA" id="ARBA00022989"/>
    </source>
</evidence>
<feature type="transmembrane region" description="Helical" evidence="7">
    <location>
        <begin position="6"/>
        <end position="25"/>
    </location>
</feature>
<sequence length="135" mass="14263">MNKQEIGTVLLRVVLGLIFLVHGWDKFQGGIGNTAGFFDSIGVPGFMAYIVAVIELIGGIAMILGIGTKLAAILFAIIMAGAMFSVKFSAGFIDGYEFDLALLAMSVYIALTNSNALSLDHVVFSSDHNSSNRAA</sequence>
<accession>A0A1G8H221</accession>
<dbReference type="OrthoDB" id="886570at2"/>
<dbReference type="RefSeq" id="WP_091274815.1">
    <property type="nucleotide sequence ID" value="NZ_FNDK01000018.1"/>
</dbReference>
<dbReference type="STRING" id="568899.SAMN05192534_11816"/>
<keyword evidence="6 7" id="KW-0472">Membrane</keyword>
<keyword evidence="9" id="KW-1185">Reference proteome</keyword>
<dbReference type="EMBL" id="FNDK01000018">
    <property type="protein sequence ID" value="SDI00646.1"/>
    <property type="molecule type" value="Genomic_DNA"/>
</dbReference>
<comment type="similarity">
    <text evidence="2">Belongs to the DoxX family.</text>
</comment>
<dbReference type="Proteomes" id="UP000199163">
    <property type="component" value="Unassembled WGS sequence"/>
</dbReference>
<evidence type="ECO:0000256" key="2">
    <source>
        <dbReference type="ARBA" id="ARBA00006679"/>
    </source>
</evidence>
<dbReference type="PANTHER" id="PTHR33452">
    <property type="entry name" value="OXIDOREDUCTASE CATD-RELATED"/>
    <property type="match status" value="1"/>
</dbReference>
<feature type="transmembrane region" description="Helical" evidence="7">
    <location>
        <begin position="72"/>
        <end position="93"/>
    </location>
</feature>
<evidence type="ECO:0000256" key="6">
    <source>
        <dbReference type="ARBA" id="ARBA00023136"/>
    </source>
</evidence>
<feature type="transmembrane region" description="Helical" evidence="7">
    <location>
        <begin position="46"/>
        <end position="66"/>
    </location>
</feature>
<dbReference type="AlphaFoldDB" id="A0A1G8H221"/>
<dbReference type="InterPro" id="IPR051907">
    <property type="entry name" value="DoxX-like_oxidoreductase"/>
</dbReference>
<reference evidence="9" key="1">
    <citation type="submission" date="2016-10" db="EMBL/GenBank/DDBJ databases">
        <authorList>
            <person name="Varghese N."/>
            <person name="Submissions S."/>
        </authorList>
    </citation>
    <scope>NUCLEOTIDE SEQUENCE [LARGE SCALE GENOMIC DNA]</scope>
    <source>
        <strain evidence="9">DSM 21632</strain>
    </source>
</reference>
<evidence type="ECO:0000256" key="3">
    <source>
        <dbReference type="ARBA" id="ARBA00022475"/>
    </source>
</evidence>
<keyword evidence="5 7" id="KW-1133">Transmembrane helix</keyword>
<evidence type="ECO:0000256" key="4">
    <source>
        <dbReference type="ARBA" id="ARBA00022692"/>
    </source>
</evidence>
<protein>
    <submittedName>
        <fullName evidence="8">Uncharacterized membrane protein YphA, DoxX/SURF4 family</fullName>
    </submittedName>
</protein>
<dbReference type="InterPro" id="IPR032808">
    <property type="entry name" value="DoxX"/>
</dbReference>
<proteinExistence type="inferred from homology"/>
<name>A0A1G8H221_9BACI</name>
<dbReference type="PANTHER" id="PTHR33452:SF1">
    <property type="entry name" value="INNER MEMBRANE PROTEIN YPHA-RELATED"/>
    <property type="match status" value="1"/>
</dbReference>
<keyword evidence="4 7" id="KW-0812">Transmembrane</keyword>
<dbReference type="Pfam" id="PF07681">
    <property type="entry name" value="DoxX"/>
    <property type="match status" value="1"/>
</dbReference>
<keyword evidence="3" id="KW-1003">Cell membrane</keyword>
<gene>
    <name evidence="8" type="ORF">SAMN05192534_11816</name>
</gene>
<organism evidence="8 9">
    <name type="scientific">Alteribacillus persepolensis</name>
    <dbReference type="NCBI Taxonomy" id="568899"/>
    <lineage>
        <taxon>Bacteria</taxon>
        <taxon>Bacillati</taxon>
        <taxon>Bacillota</taxon>
        <taxon>Bacilli</taxon>
        <taxon>Bacillales</taxon>
        <taxon>Bacillaceae</taxon>
        <taxon>Alteribacillus</taxon>
    </lineage>
</organism>
<evidence type="ECO:0000256" key="7">
    <source>
        <dbReference type="SAM" id="Phobius"/>
    </source>
</evidence>
<evidence type="ECO:0000256" key="1">
    <source>
        <dbReference type="ARBA" id="ARBA00004651"/>
    </source>
</evidence>
<comment type="subcellular location">
    <subcellularLocation>
        <location evidence="1">Cell membrane</location>
        <topology evidence="1">Multi-pass membrane protein</topology>
    </subcellularLocation>
</comment>
<dbReference type="GO" id="GO:0005886">
    <property type="term" value="C:plasma membrane"/>
    <property type="evidence" value="ECO:0007669"/>
    <property type="project" value="UniProtKB-SubCell"/>
</dbReference>
<evidence type="ECO:0000313" key="8">
    <source>
        <dbReference type="EMBL" id="SDI00646.1"/>
    </source>
</evidence>